<accession>X1MDY6</accession>
<protein>
    <submittedName>
        <fullName evidence="1">Uncharacterized protein</fullName>
    </submittedName>
</protein>
<name>X1MDY6_9ZZZZ</name>
<dbReference type="EMBL" id="BARV01008510">
    <property type="protein sequence ID" value="GAI04569.1"/>
    <property type="molecule type" value="Genomic_DNA"/>
</dbReference>
<evidence type="ECO:0000313" key="1">
    <source>
        <dbReference type="EMBL" id="GAI04569.1"/>
    </source>
</evidence>
<reference evidence="1" key="1">
    <citation type="journal article" date="2014" name="Front. Microbiol.">
        <title>High frequency of phylogenetically diverse reductive dehalogenase-homologous genes in deep subseafloor sedimentary metagenomes.</title>
        <authorList>
            <person name="Kawai M."/>
            <person name="Futagami T."/>
            <person name="Toyoda A."/>
            <person name="Takaki Y."/>
            <person name="Nishi S."/>
            <person name="Hori S."/>
            <person name="Arai W."/>
            <person name="Tsubouchi T."/>
            <person name="Morono Y."/>
            <person name="Uchiyama I."/>
            <person name="Ito T."/>
            <person name="Fujiyama A."/>
            <person name="Inagaki F."/>
            <person name="Takami H."/>
        </authorList>
    </citation>
    <scope>NUCLEOTIDE SEQUENCE</scope>
    <source>
        <strain evidence="1">Expedition CK06-06</strain>
    </source>
</reference>
<sequence>MGRPSPKRMVSIRARKVKQIVNIGKRLVNGVDMVEIQVCDGFANVKVLKK</sequence>
<gene>
    <name evidence="1" type="ORF">S06H3_17088</name>
</gene>
<proteinExistence type="predicted"/>
<organism evidence="1">
    <name type="scientific">marine sediment metagenome</name>
    <dbReference type="NCBI Taxonomy" id="412755"/>
    <lineage>
        <taxon>unclassified sequences</taxon>
        <taxon>metagenomes</taxon>
        <taxon>ecological metagenomes</taxon>
    </lineage>
</organism>
<dbReference type="AlphaFoldDB" id="X1MDY6"/>
<comment type="caution">
    <text evidence="1">The sequence shown here is derived from an EMBL/GenBank/DDBJ whole genome shotgun (WGS) entry which is preliminary data.</text>
</comment>